<feature type="transmembrane region" description="Helical" evidence="6">
    <location>
        <begin position="12"/>
        <end position="29"/>
    </location>
</feature>
<evidence type="ECO:0000256" key="3">
    <source>
        <dbReference type="ARBA" id="ARBA00023034"/>
    </source>
</evidence>
<keyword evidence="6" id="KW-0812">Transmembrane</keyword>
<dbReference type="SMART" id="SM00458">
    <property type="entry name" value="RICIN"/>
    <property type="match status" value="1"/>
</dbReference>
<gene>
    <name evidence="8" type="primary">Dsim\GD14568</name>
    <name evidence="8" type="ORF">Dsimw501_GD14568</name>
</gene>
<evidence type="ECO:0000256" key="1">
    <source>
        <dbReference type="ARBA" id="ARBA00004323"/>
    </source>
</evidence>
<comment type="pathway">
    <text evidence="6">Protein modification; protein glycosylation.</text>
</comment>
<accession>A0A0J9RVR3</accession>
<dbReference type="PANTHER" id="PTHR11675">
    <property type="entry name" value="N-ACETYLGALACTOSAMINYLTRANSFERASE"/>
    <property type="match status" value="1"/>
</dbReference>
<dbReference type="Proteomes" id="UP000035880">
    <property type="component" value="Chromosome 3L"/>
</dbReference>
<reference evidence="8" key="2">
    <citation type="submission" date="2014-06" db="EMBL/GenBank/DDBJ databases">
        <authorList>
            <person name="Hu T."/>
            <person name="Eisen M.B."/>
            <person name="Thornton K.R."/>
            <person name="Andolfatto P."/>
        </authorList>
    </citation>
    <scope>NUCLEOTIDE SEQUENCE</scope>
    <source>
        <strain evidence="8">W501</strain>
    </source>
</reference>
<dbReference type="OrthoDB" id="7857914at2759"/>
<dbReference type="EMBL" id="CM002912">
    <property type="protein sequence ID" value="KMY99811.1"/>
    <property type="molecule type" value="Genomic_DNA"/>
</dbReference>
<dbReference type="InterPro" id="IPR029044">
    <property type="entry name" value="Nucleotide-diphossugar_trans"/>
</dbReference>
<name>A0A0J9RVR3_DROSI</name>
<keyword evidence="6" id="KW-0472">Membrane</keyword>
<keyword evidence="6" id="KW-0808">Transferase</keyword>
<keyword evidence="6" id="KW-0464">Manganese</keyword>
<reference evidence="8" key="3">
    <citation type="submission" date="2015-04" db="EMBL/GenBank/DDBJ databases">
        <authorList>
            <consortium name="FlyBase"/>
        </authorList>
    </citation>
    <scope>NUCLEOTIDE SEQUENCE</scope>
    <source>
        <strain evidence="8">W501</strain>
    </source>
</reference>
<dbReference type="InterPro" id="IPR035992">
    <property type="entry name" value="Ricin_B-like_lectins"/>
</dbReference>
<dbReference type="PROSITE" id="PS50231">
    <property type="entry name" value="RICIN_B_LECTIN"/>
    <property type="match status" value="1"/>
</dbReference>
<keyword evidence="4 6" id="KW-1015">Disulfide bond</keyword>
<feature type="domain" description="Ricin B lectin" evidence="7">
    <location>
        <begin position="434"/>
        <end position="549"/>
    </location>
</feature>
<evidence type="ECO:0000256" key="5">
    <source>
        <dbReference type="ARBA" id="ARBA00023180"/>
    </source>
</evidence>
<organism evidence="8">
    <name type="scientific">Drosophila simulans</name>
    <name type="common">Fruit fly</name>
    <dbReference type="NCBI Taxonomy" id="7240"/>
    <lineage>
        <taxon>Eukaryota</taxon>
        <taxon>Metazoa</taxon>
        <taxon>Ecdysozoa</taxon>
        <taxon>Arthropoda</taxon>
        <taxon>Hexapoda</taxon>
        <taxon>Insecta</taxon>
        <taxon>Pterygota</taxon>
        <taxon>Neoptera</taxon>
        <taxon>Endopterygota</taxon>
        <taxon>Diptera</taxon>
        <taxon>Brachycera</taxon>
        <taxon>Muscomorpha</taxon>
        <taxon>Ephydroidea</taxon>
        <taxon>Drosophilidae</taxon>
        <taxon>Drosophila</taxon>
        <taxon>Sophophora</taxon>
    </lineage>
</organism>
<dbReference type="SUPFAM" id="SSF53448">
    <property type="entry name" value="Nucleotide-diphospho-sugar transferases"/>
    <property type="match status" value="1"/>
</dbReference>
<keyword evidence="2 6" id="KW-0430">Lectin</keyword>
<reference evidence="8" key="1">
    <citation type="journal article" date="2013" name="Genome Res.">
        <title>A second-generation assembly of the Drosophila simulans genome provides new insights into patterns of lineage-specific divergence.</title>
        <authorList>
            <person name="Hu T.T."/>
            <person name="Eisen M.B."/>
            <person name="Thornton K.R."/>
            <person name="Andolfatto P."/>
        </authorList>
    </citation>
    <scope>NUCLEOTIDE SEQUENCE [LARGE SCALE GENOMIC DNA]</scope>
    <source>
        <strain evidence="8">W501</strain>
    </source>
</reference>
<proteinExistence type="inferred from homology"/>
<comment type="cofactor">
    <cofactor evidence="6">
        <name>Mn(2+)</name>
        <dbReference type="ChEBI" id="CHEBI:29035"/>
    </cofactor>
</comment>
<dbReference type="GO" id="GO:0030246">
    <property type="term" value="F:carbohydrate binding"/>
    <property type="evidence" value="ECO:0007669"/>
    <property type="project" value="UniProtKB-KW"/>
</dbReference>
<keyword evidence="6" id="KW-0328">Glycosyltransferase</keyword>
<evidence type="ECO:0000256" key="4">
    <source>
        <dbReference type="ARBA" id="ARBA00023157"/>
    </source>
</evidence>
<dbReference type="Pfam" id="PF00535">
    <property type="entry name" value="Glycos_transf_2"/>
    <property type="match status" value="1"/>
</dbReference>
<evidence type="ECO:0000256" key="6">
    <source>
        <dbReference type="RuleBase" id="RU361242"/>
    </source>
</evidence>
<dbReference type="FunFam" id="3.90.550.10:FF:000353">
    <property type="entry name" value="Polypeptide N-acetylgalactosaminyltransferase"/>
    <property type="match status" value="1"/>
</dbReference>
<dbReference type="SUPFAM" id="SSF50370">
    <property type="entry name" value="Ricin B-like lectins"/>
    <property type="match status" value="1"/>
</dbReference>
<keyword evidence="5" id="KW-0325">Glycoprotein</keyword>
<dbReference type="GO" id="GO:0007618">
    <property type="term" value="P:mating"/>
    <property type="evidence" value="ECO:0007669"/>
    <property type="project" value="EnsemblMetazoa"/>
</dbReference>
<comment type="similarity">
    <text evidence="6">Belongs to the glycosyltransferase 2 family. GalNAc-T subfamily.</text>
</comment>
<evidence type="ECO:0000256" key="2">
    <source>
        <dbReference type="ARBA" id="ARBA00022734"/>
    </source>
</evidence>
<dbReference type="InterPro" id="IPR000772">
    <property type="entry name" value="Ricin_B_lectin"/>
</dbReference>
<evidence type="ECO:0000259" key="7">
    <source>
        <dbReference type="SMART" id="SM00458"/>
    </source>
</evidence>
<keyword evidence="6" id="KW-1133">Transmembrane helix</keyword>
<protein>
    <recommendedName>
        <fullName evidence="6">Polypeptide N-acetylgalactosaminyltransferase</fullName>
        <ecNumber evidence="6">2.4.1.-</ecNumber>
    </recommendedName>
    <alternativeName>
        <fullName evidence="6">Protein-UDP acetylgalactosaminyltransferase</fullName>
    </alternativeName>
</protein>
<dbReference type="EC" id="2.4.1.-" evidence="6"/>
<dbReference type="Gene3D" id="2.80.10.50">
    <property type="match status" value="1"/>
</dbReference>
<evidence type="ECO:0000313" key="8">
    <source>
        <dbReference type="EMBL" id="KMY99811.1"/>
    </source>
</evidence>
<dbReference type="PANTHER" id="PTHR11675:SF134">
    <property type="entry name" value="N-ACETYLGALACTOSAMINYLTRANSFERASE 4-RELATED"/>
    <property type="match status" value="1"/>
</dbReference>
<sequence>MEDIASVLNYCFKYIVLPLWIFIVLLLLHRDLSSWDGLMGPLSHPGLGENGSASYLSVPSWEIDAYTQGWRYYLYNAWLAERIPLRRSLPDLRDPRCLKFEYDEDSDEMKSASIIMIFRNEQLVVLLRTLHSLVERTPKYLYIELILVNDHSDMDFWKDKVSLSFFDNYVHRYIHPNARVLHLSEQVGLIKARILAASEAKAENLVFVDAQVEFTNGWLSPLLDTIAEQSYTVATPILDNLDEQTLAYQRSIERRGMYDWSLTRREVPLSRARRSHLPRPYEVAAVRTSVFAISALWFQDIANFDRNLRGFGAAELELSFKVWCTGGRIVQVPCSRVGHLQPKDEDYLKRYGDLHEMGEQKSRNLKRIIEVWTGDLKSAIYKYQPHLLNISEGDLNEPRKLYKQNECKSFKEFINDITPGLRHVTALNRTDYASGHVKTLGFPKKCLTINAKSQHLFLERCSTNNTHQNWTLTYVKDLRVAGIICAEVQPNLRLGYNLCHSLGGRQSWHYDLVSNQLIGNTKCLEFADELNIFLAICNAANEKQRWILDNINLSVMQSANTLV</sequence>
<dbReference type="Gene3D" id="3.90.550.10">
    <property type="entry name" value="Spore Coat Polysaccharide Biosynthesis Protein SpsA, Chain A"/>
    <property type="match status" value="1"/>
</dbReference>
<dbReference type="AlphaFoldDB" id="A0A0J9RVR3"/>
<dbReference type="GO" id="GO:0016757">
    <property type="term" value="F:glycosyltransferase activity"/>
    <property type="evidence" value="ECO:0007669"/>
    <property type="project" value="UniProtKB-KW"/>
</dbReference>
<dbReference type="Pfam" id="PF00652">
    <property type="entry name" value="Ricin_B_lectin"/>
    <property type="match status" value="1"/>
</dbReference>
<comment type="subcellular location">
    <subcellularLocation>
        <location evidence="1 6">Golgi apparatus membrane</location>
        <topology evidence="1 6">Single-pass type II membrane protein</topology>
    </subcellularLocation>
</comment>
<dbReference type="GO" id="GO:0000139">
    <property type="term" value="C:Golgi membrane"/>
    <property type="evidence" value="ECO:0007669"/>
    <property type="project" value="UniProtKB-SubCell"/>
</dbReference>
<dbReference type="KEGG" id="dsi:Dsimw501_GD14568"/>
<keyword evidence="3 6" id="KW-0333">Golgi apparatus</keyword>
<dbReference type="InterPro" id="IPR001173">
    <property type="entry name" value="Glyco_trans_2-like"/>
</dbReference>
<dbReference type="UniPathway" id="UPA00378"/>
<dbReference type="Bgee" id="FBgn0186248">
    <property type="expression patterns" value="Expressed in male reproductive system and 2 other cell types or tissues"/>
</dbReference>